<organism evidence="1 2">
    <name type="scientific">Pinctada imbricata</name>
    <name type="common">Atlantic pearl-oyster</name>
    <name type="synonym">Pinctada martensii</name>
    <dbReference type="NCBI Taxonomy" id="66713"/>
    <lineage>
        <taxon>Eukaryota</taxon>
        <taxon>Metazoa</taxon>
        <taxon>Spiralia</taxon>
        <taxon>Lophotrochozoa</taxon>
        <taxon>Mollusca</taxon>
        <taxon>Bivalvia</taxon>
        <taxon>Autobranchia</taxon>
        <taxon>Pteriomorphia</taxon>
        <taxon>Pterioida</taxon>
        <taxon>Pterioidea</taxon>
        <taxon>Pteriidae</taxon>
        <taxon>Pinctada</taxon>
    </lineage>
</organism>
<dbReference type="Proteomes" id="UP001186944">
    <property type="component" value="Unassembled WGS sequence"/>
</dbReference>
<dbReference type="PANTHER" id="PTHR46579:SF1">
    <property type="entry name" value="F5_8 TYPE C DOMAIN-CONTAINING PROTEIN"/>
    <property type="match status" value="1"/>
</dbReference>
<evidence type="ECO:0000313" key="2">
    <source>
        <dbReference type="Proteomes" id="UP001186944"/>
    </source>
</evidence>
<name>A0AA89C4J5_PINIB</name>
<dbReference type="PANTHER" id="PTHR46579">
    <property type="entry name" value="F5/8 TYPE C DOMAIN-CONTAINING PROTEIN-RELATED"/>
    <property type="match status" value="1"/>
</dbReference>
<proteinExistence type="predicted"/>
<comment type="caution">
    <text evidence="1">The sequence shown here is derived from an EMBL/GenBank/DDBJ whole genome shotgun (WGS) entry which is preliminary data.</text>
</comment>
<dbReference type="AlphaFoldDB" id="A0AA89C4J5"/>
<keyword evidence="2" id="KW-1185">Reference proteome</keyword>
<sequence length="130" mass="14571">MSSLYGDVVCGINVHNISHIVDCVENWGPLWTFSCFSFESFNGEITRSIHGKGNVSGEVYWAVHCEKILENEIKNLEDGQAKSLLKEIMRSKVTTSSNLEFGEHCFLVKPLAKFQLSNTIVDSLGRDSEK</sequence>
<dbReference type="EMBL" id="VSWD01000001">
    <property type="protein sequence ID" value="KAK3108699.1"/>
    <property type="molecule type" value="Genomic_DNA"/>
</dbReference>
<gene>
    <name evidence="1" type="ORF">FSP39_013625</name>
</gene>
<accession>A0AA89C4J5</accession>
<evidence type="ECO:0000313" key="1">
    <source>
        <dbReference type="EMBL" id="KAK3108699.1"/>
    </source>
</evidence>
<protein>
    <submittedName>
        <fullName evidence="1">Uncharacterized protein</fullName>
    </submittedName>
</protein>
<reference evidence="1" key="1">
    <citation type="submission" date="2019-08" db="EMBL/GenBank/DDBJ databases">
        <title>The improved chromosome-level genome for the pearl oyster Pinctada fucata martensii using PacBio sequencing and Hi-C.</title>
        <authorList>
            <person name="Zheng Z."/>
        </authorList>
    </citation>
    <scope>NUCLEOTIDE SEQUENCE</scope>
    <source>
        <strain evidence="1">ZZ-2019</strain>
        <tissue evidence="1">Adductor muscle</tissue>
    </source>
</reference>